<name>A0A2A8CT87_9BACT</name>
<dbReference type="PROSITE" id="PS51186">
    <property type="entry name" value="GNAT"/>
    <property type="match status" value="1"/>
</dbReference>
<reference evidence="5 6" key="1">
    <citation type="submission" date="2017-10" db="EMBL/GenBank/DDBJ databases">
        <title>Draft genome of Longibacter Salinarum.</title>
        <authorList>
            <person name="Goh K.M."/>
            <person name="Shamsir M.S."/>
            <person name="Lim S.W."/>
        </authorList>
    </citation>
    <scope>NUCLEOTIDE SEQUENCE [LARGE SCALE GENOMIC DNA]</scope>
    <source>
        <strain evidence="5 6">KCTC 52045</strain>
    </source>
</reference>
<dbReference type="AlphaFoldDB" id="A0A2A8CT87"/>
<dbReference type="PANTHER" id="PTHR10545">
    <property type="entry name" value="DIAMINE N-ACETYLTRANSFERASE"/>
    <property type="match status" value="1"/>
</dbReference>
<comment type="caution">
    <text evidence="5">The sequence shown here is derived from an EMBL/GenBank/DDBJ whole genome shotgun (WGS) entry which is preliminary data.</text>
</comment>
<accession>A0A2A8CT87</accession>
<dbReference type="CDD" id="cd04301">
    <property type="entry name" value="NAT_SF"/>
    <property type="match status" value="1"/>
</dbReference>
<comment type="similarity">
    <text evidence="1">Belongs to the acetyltransferase family.</text>
</comment>
<dbReference type="InterPro" id="IPR016181">
    <property type="entry name" value="Acyl_CoA_acyltransferase"/>
</dbReference>
<evidence type="ECO:0000259" key="4">
    <source>
        <dbReference type="PROSITE" id="PS51186"/>
    </source>
</evidence>
<keyword evidence="2 5" id="KW-0808">Transferase</keyword>
<dbReference type="Proteomes" id="UP000220102">
    <property type="component" value="Unassembled WGS sequence"/>
</dbReference>
<feature type="domain" description="N-acetyltransferase" evidence="4">
    <location>
        <begin position="6"/>
        <end position="158"/>
    </location>
</feature>
<evidence type="ECO:0000313" key="5">
    <source>
        <dbReference type="EMBL" id="PEN10364.1"/>
    </source>
</evidence>
<dbReference type="Pfam" id="PF00583">
    <property type="entry name" value="Acetyltransf_1"/>
    <property type="match status" value="1"/>
</dbReference>
<keyword evidence="3" id="KW-0012">Acyltransferase</keyword>
<keyword evidence="6" id="KW-1185">Reference proteome</keyword>
<dbReference type="EMBL" id="PDEQ01000016">
    <property type="protein sequence ID" value="PEN10364.1"/>
    <property type="molecule type" value="Genomic_DNA"/>
</dbReference>
<dbReference type="RefSeq" id="WP_098079395.1">
    <property type="nucleotide sequence ID" value="NZ_PDEQ01000016.1"/>
</dbReference>
<dbReference type="Gene3D" id="3.40.630.30">
    <property type="match status" value="1"/>
</dbReference>
<evidence type="ECO:0000256" key="3">
    <source>
        <dbReference type="ARBA" id="ARBA00023315"/>
    </source>
</evidence>
<proteinExistence type="inferred from homology"/>
<dbReference type="FunFam" id="3.40.630.30:FF:000064">
    <property type="entry name" value="GNAT family acetyltransferase"/>
    <property type="match status" value="1"/>
</dbReference>
<dbReference type="SUPFAM" id="SSF55729">
    <property type="entry name" value="Acyl-CoA N-acyltransferases (Nat)"/>
    <property type="match status" value="1"/>
</dbReference>
<organism evidence="5 6">
    <name type="scientific">Longibacter salinarum</name>
    <dbReference type="NCBI Taxonomy" id="1850348"/>
    <lineage>
        <taxon>Bacteria</taxon>
        <taxon>Pseudomonadati</taxon>
        <taxon>Rhodothermota</taxon>
        <taxon>Rhodothermia</taxon>
        <taxon>Rhodothermales</taxon>
        <taxon>Salisaetaceae</taxon>
        <taxon>Longibacter</taxon>
    </lineage>
</organism>
<evidence type="ECO:0000256" key="1">
    <source>
        <dbReference type="ARBA" id="ARBA00008694"/>
    </source>
</evidence>
<protein>
    <submittedName>
        <fullName evidence="5">GNAT family N-acetyltransferase</fullName>
    </submittedName>
</protein>
<dbReference type="GO" id="GO:0008080">
    <property type="term" value="F:N-acetyltransferase activity"/>
    <property type="evidence" value="ECO:0007669"/>
    <property type="project" value="TreeGrafter"/>
</dbReference>
<dbReference type="InterPro" id="IPR051016">
    <property type="entry name" value="Diverse_Substrate_AcTransf"/>
</dbReference>
<dbReference type="PANTHER" id="PTHR10545:SF29">
    <property type="entry name" value="GH14572P-RELATED"/>
    <property type="match status" value="1"/>
</dbReference>
<gene>
    <name evidence="5" type="ORF">CRI94_17400</name>
</gene>
<dbReference type="OrthoDB" id="9805924at2"/>
<evidence type="ECO:0000256" key="2">
    <source>
        <dbReference type="ARBA" id="ARBA00022679"/>
    </source>
</evidence>
<sequence>MSELDVRIRKATPDDADVLVTLIRELAEYEKLLDEAEPDADRLRAQLHEDAQPRCEALIAETVGEEGEPVGFALFFANYSTFLTRFGIYLEDLFVRPEFRGQGVGFRLLRRVATIAAARGCERMDWAVLNWNTPAIDFYRQIGAEPLDDWTTMRLTGDAIHSLAGKGGDD</sequence>
<evidence type="ECO:0000313" key="6">
    <source>
        <dbReference type="Proteomes" id="UP000220102"/>
    </source>
</evidence>
<dbReference type="InterPro" id="IPR000182">
    <property type="entry name" value="GNAT_dom"/>
</dbReference>